<dbReference type="OrthoDB" id="630188at2759"/>
<evidence type="ECO:0000313" key="5">
    <source>
        <dbReference type="Proteomes" id="UP000274756"/>
    </source>
</evidence>
<protein>
    <submittedName>
        <fullName evidence="6">Metallophos domain-containing protein</fullName>
    </submittedName>
</protein>
<dbReference type="SUPFAM" id="SSF56300">
    <property type="entry name" value="Metallo-dependent phosphatases"/>
    <property type="match status" value="1"/>
</dbReference>
<sequence length="329" mass="37106">MNRFQRRASAPFLKVNSGEIEHPLRYIGSITPHQYTEDPTVAWEMLKVKRPVKLVRQMRLDSPIKNDHVRFVCIACLHGSLLNPMTIPPGDVLVIAGDITNYGFPDEIKAFNENMAKLRYPFKVAIAGNHDCTFDEAYLKSSGKDIGEKELALKKKLVAALAQSKITNPKSLLTEVIYLQDSLIEIFGIRIYGTPWQPRYDNLAFNISRGQQILDKWNQIPAGIDVLITHTPPLGHGDMLPSGIRVGCVELLNSCVRRIRPKYHIFGHVHQGYGCTSDGYTKFVNCSYQNANGTKNSPIIFDMPIGADMKSQFMNNYLKLMKKRSSPKV</sequence>
<dbReference type="PANTHER" id="PTHR12905">
    <property type="entry name" value="METALLOPHOSPHOESTERASE"/>
    <property type="match status" value="1"/>
</dbReference>
<evidence type="ECO:0000259" key="2">
    <source>
        <dbReference type="Pfam" id="PF00149"/>
    </source>
</evidence>
<dbReference type="WBParaSite" id="DME_0000099101-mRNA-1">
    <property type="protein sequence ID" value="DME_0000099101-mRNA-1"/>
    <property type="gene ID" value="DME_0000099101"/>
</dbReference>
<dbReference type="InterPro" id="IPR051693">
    <property type="entry name" value="UPF0046_metallophosphoest"/>
</dbReference>
<accession>A0A158Q2W9</accession>
<dbReference type="Pfam" id="PF00149">
    <property type="entry name" value="Metallophos"/>
    <property type="match status" value="1"/>
</dbReference>
<feature type="domain" description="Calcineurin-like phosphoesterase" evidence="2">
    <location>
        <begin position="71"/>
        <end position="271"/>
    </location>
</feature>
<dbReference type="EMBL" id="UYYG01001152">
    <property type="protein sequence ID" value="VDN55378.1"/>
    <property type="molecule type" value="Genomic_DNA"/>
</dbReference>
<evidence type="ECO:0000256" key="1">
    <source>
        <dbReference type="ARBA" id="ARBA00007993"/>
    </source>
</evidence>
<evidence type="ECO:0000313" key="6">
    <source>
        <dbReference type="WBParaSite" id="DME_0000099101-mRNA-1"/>
    </source>
</evidence>
<dbReference type="Gene3D" id="3.60.21.10">
    <property type="match status" value="1"/>
</dbReference>
<dbReference type="Proteomes" id="UP000038040">
    <property type="component" value="Unplaced"/>
</dbReference>
<dbReference type="AlphaFoldDB" id="A0A158Q2W9"/>
<reference evidence="3 5" key="2">
    <citation type="submission" date="2018-11" db="EMBL/GenBank/DDBJ databases">
        <authorList>
            <consortium name="Pathogen Informatics"/>
        </authorList>
    </citation>
    <scope>NUCLEOTIDE SEQUENCE [LARGE SCALE GENOMIC DNA]</scope>
</reference>
<dbReference type="CDD" id="cd07379">
    <property type="entry name" value="MPP_239FB"/>
    <property type="match status" value="1"/>
</dbReference>
<evidence type="ECO:0000313" key="4">
    <source>
        <dbReference type="Proteomes" id="UP000038040"/>
    </source>
</evidence>
<dbReference type="InterPro" id="IPR029052">
    <property type="entry name" value="Metallo-depent_PP-like"/>
</dbReference>
<proteinExistence type="inferred from homology"/>
<reference evidence="6" key="1">
    <citation type="submission" date="2016-04" db="UniProtKB">
        <authorList>
            <consortium name="WormBaseParasite"/>
        </authorList>
    </citation>
    <scope>IDENTIFICATION</scope>
</reference>
<keyword evidence="5" id="KW-1185">Reference proteome</keyword>
<organism evidence="4 6">
    <name type="scientific">Dracunculus medinensis</name>
    <name type="common">Guinea worm</name>
    <dbReference type="NCBI Taxonomy" id="318479"/>
    <lineage>
        <taxon>Eukaryota</taxon>
        <taxon>Metazoa</taxon>
        <taxon>Ecdysozoa</taxon>
        <taxon>Nematoda</taxon>
        <taxon>Chromadorea</taxon>
        <taxon>Rhabditida</taxon>
        <taxon>Spirurina</taxon>
        <taxon>Dracunculoidea</taxon>
        <taxon>Dracunculidae</taxon>
        <taxon>Dracunculus</taxon>
    </lineage>
</organism>
<dbReference type="STRING" id="318479.A0A158Q2W9"/>
<comment type="similarity">
    <text evidence="1">Belongs to the UPF0046 family.</text>
</comment>
<gene>
    <name evidence="3" type="ORF">DME_LOCUS5351</name>
</gene>
<dbReference type="Proteomes" id="UP000274756">
    <property type="component" value="Unassembled WGS sequence"/>
</dbReference>
<name>A0A158Q2W9_DRAME</name>
<evidence type="ECO:0000313" key="3">
    <source>
        <dbReference type="EMBL" id="VDN55378.1"/>
    </source>
</evidence>
<dbReference type="GO" id="GO:0016787">
    <property type="term" value="F:hydrolase activity"/>
    <property type="evidence" value="ECO:0007669"/>
    <property type="project" value="InterPro"/>
</dbReference>
<dbReference type="PANTHER" id="PTHR12905:SF0">
    <property type="entry name" value="CALCINEURIN-LIKE PHOSPHOESTERASE DOMAIN-CONTAINING PROTEIN"/>
    <property type="match status" value="1"/>
</dbReference>
<dbReference type="InterPro" id="IPR004843">
    <property type="entry name" value="Calcineurin-like_PHP"/>
</dbReference>